<dbReference type="SMART" id="SM01299">
    <property type="entry name" value="PIP49_N"/>
    <property type="match status" value="1"/>
</dbReference>
<comment type="subcellular location">
    <subcellularLocation>
        <location evidence="1">Endoplasmic reticulum membrane</location>
        <topology evidence="1">Single-pass type II membrane protein</topology>
    </subcellularLocation>
</comment>
<evidence type="ECO:0000313" key="11">
    <source>
        <dbReference type="Ensembl" id="ENSOCUP00000003462.3"/>
    </source>
</evidence>
<dbReference type="InterPro" id="IPR029244">
    <property type="entry name" value="FAM69_N"/>
</dbReference>
<dbReference type="PaxDb" id="9986-ENSOCUP00000003462"/>
<dbReference type="eggNOG" id="ENOG502QSPC">
    <property type="taxonomic scope" value="Eukaryota"/>
</dbReference>
<dbReference type="GO" id="GO:0005789">
    <property type="term" value="C:endoplasmic reticulum membrane"/>
    <property type="evidence" value="ECO:0007669"/>
    <property type="project" value="UniProtKB-SubCell"/>
</dbReference>
<comment type="similarity">
    <text evidence="2">Belongs to the DIPK family.</text>
</comment>
<dbReference type="Proteomes" id="UP000001811">
    <property type="component" value="Chromosome 9"/>
</dbReference>
<evidence type="ECO:0000259" key="10">
    <source>
        <dbReference type="SMART" id="SM01299"/>
    </source>
</evidence>
<dbReference type="AlphaFoldDB" id="G1SKV3"/>
<organism evidence="11 12">
    <name type="scientific">Oryctolagus cuniculus</name>
    <name type="common">Rabbit</name>
    <dbReference type="NCBI Taxonomy" id="9986"/>
    <lineage>
        <taxon>Eukaryota</taxon>
        <taxon>Metazoa</taxon>
        <taxon>Chordata</taxon>
        <taxon>Craniata</taxon>
        <taxon>Vertebrata</taxon>
        <taxon>Euteleostomi</taxon>
        <taxon>Mammalia</taxon>
        <taxon>Eutheria</taxon>
        <taxon>Euarchontoglires</taxon>
        <taxon>Glires</taxon>
        <taxon>Lagomorpha</taxon>
        <taxon>Leporidae</taxon>
        <taxon>Oryctolagus</taxon>
    </lineage>
</organism>
<dbReference type="EMBL" id="AAGW02050983">
    <property type="status" value="NOT_ANNOTATED_CDS"/>
    <property type="molecule type" value="Genomic_DNA"/>
</dbReference>
<keyword evidence="6" id="KW-1133">Transmembrane helix</keyword>
<dbReference type="EMBL" id="AAGW02050981">
    <property type="status" value="NOT_ANNOTATED_CDS"/>
    <property type="molecule type" value="Genomic_DNA"/>
</dbReference>
<keyword evidence="3" id="KW-0812">Transmembrane</keyword>
<feature type="region of interest" description="Disordered" evidence="9">
    <location>
        <begin position="46"/>
        <end position="75"/>
    </location>
</feature>
<sequence length="433" mass="48225">MQCETCPHQQAGQGSGSPLRGSSLRAYTLVQGALLGAGSLELSAGPPCRLPATPPRLGAPRSRPRPQESRRPEPGAVQVIATARGTETECQDYRGGWLAGDLCQDLCEVGTLRYQRCLYYERGKKVLQAEWRGRPVVLKSEREAFTSFPPLSLLEEGPQGRPGEAELLLMVAGEVRHALGLELPSGSLGPLWPGWRGVGWRRQVASAWALLQQEEYVYLSLLQGLSRHVPPVLGSCGHFYAVEHLAAGSPRHQALFPLEQKQARARAQAVSRIALSFLDMVGHFDHDFSHRLHLCDIKPENFAIRRDLTVVAIDVDMAFFEPKMKEILEQNCTGDEDCNFFDCFSKCDLQVNKCGAHRVNSNLQVICDKIFRHWFSTTLRDSAVPLQRQLQLREAVRECAGPTRSSGRAAPSVFWKLRRLLQATLKELQEADK</sequence>
<keyword evidence="5" id="KW-0735">Signal-anchor</keyword>
<reference evidence="11 12" key="1">
    <citation type="journal article" date="2011" name="Nature">
        <title>A high-resolution map of human evolutionary constraint using 29 mammals.</title>
        <authorList>
            <person name="Lindblad-Toh K."/>
            <person name="Garber M."/>
            <person name="Zuk O."/>
            <person name="Lin M.F."/>
            <person name="Parker B.J."/>
            <person name="Washietl S."/>
            <person name="Kheradpour P."/>
            <person name="Ernst J."/>
            <person name="Jordan G."/>
            <person name="Mauceli E."/>
            <person name="Ward L.D."/>
            <person name="Lowe C.B."/>
            <person name="Holloway A.K."/>
            <person name="Clamp M."/>
            <person name="Gnerre S."/>
            <person name="Alfoldi J."/>
            <person name="Beal K."/>
            <person name="Chang J."/>
            <person name="Clawson H."/>
            <person name="Cuff J."/>
            <person name="Di Palma F."/>
            <person name="Fitzgerald S."/>
            <person name="Flicek P."/>
            <person name="Guttman M."/>
            <person name="Hubisz M.J."/>
            <person name="Jaffe D.B."/>
            <person name="Jungreis I."/>
            <person name="Kent W.J."/>
            <person name="Kostka D."/>
            <person name="Lara M."/>
            <person name="Martins A.L."/>
            <person name="Massingham T."/>
            <person name="Moltke I."/>
            <person name="Raney B.J."/>
            <person name="Rasmussen M.D."/>
            <person name="Robinson J."/>
            <person name="Stark A."/>
            <person name="Vilella A.J."/>
            <person name="Wen J."/>
            <person name="Xie X."/>
            <person name="Zody M.C."/>
            <person name="Baldwin J."/>
            <person name="Bloom T."/>
            <person name="Chin C.W."/>
            <person name="Heiman D."/>
            <person name="Nicol R."/>
            <person name="Nusbaum C."/>
            <person name="Young S."/>
            <person name="Wilkinson J."/>
            <person name="Worley K.C."/>
            <person name="Kovar C.L."/>
            <person name="Muzny D.M."/>
            <person name="Gibbs R.A."/>
            <person name="Cree A."/>
            <person name="Dihn H.H."/>
            <person name="Fowler G."/>
            <person name="Jhangiani S."/>
            <person name="Joshi V."/>
            <person name="Lee S."/>
            <person name="Lewis L.R."/>
            <person name="Nazareth L.V."/>
            <person name="Okwuonu G."/>
            <person name="Santibanez J."/>
            <person name="Warren W.C."/>
            <person name="Mardis E.R."/>
            <person name="Weinstock G.M."/>
            <person name="Wilson R.K."/>
            <person name="Delehaunty K."/>
            <person name="Dooling D."/>
            <person name="Fronik C."/>
            <person name="Fulton L."/>
            <person name="Fulton B."/>
            <person name="Graves T."/>
            <person name="Minx P."/>
            <person name="Sodergren E."/>
            <person name="Birney E."/>
            <person name="Margulies E.H."/>
            <person name="Herrero J."/>
            <person name="Green E.D."/>
            <person name="Haussler D."/>
            <person name="Siepel A."/>
            <person name="Goldman N."/>
            <person name="Pollard K.S."/>
            <person name="Pedersen J.S."/>
            <person name="Lander E.S."/>
            <person name="Kellis M."/>
        </authorList>
    </citation>
    <scope>NUCLEOTIDE SEQUENCE [LARGE SCALE GENOMIC DNA]</scope>
    <source>
        <strain evidence="11 12">Thorbecke inbred</strain>
    </source>
</reference>
<evidence type="ECO:0000256" key="6">
    <source>
        <dbReference type="ARBA" id="ARBA00022989"/>
    </source>
</evidence>
<gene>
    <name evidence="11" type="primary">DIPK1C</name>
</gene>
<dbReference type="PANTHER" id="PTHR21093:SF2">
    <property type="entry name" value="DIVERGENT PROTEIN KINASE DOMAIN 1C"/>
    <property type="match status" value="1"/>
</dbReference>
<dbReference type="SUPFAM" id="SSF56112">
    <property type="entry name" value="Protein kinase-like (PK-like)"/>
    <property type="match status" value="1"/>
</dbReference>
<evidence type="ECO:0000256" key="1">
    <source>
        <dbReference type="ARBA" id="ARBA00004648"/>
    </source>
</evidence>
<keyword evidence="4" id="KW-0256">Endoplasmic reticulum</keyword>
<protein>
    <submittedName>
        <fullName evidence="11">Divergent protein kinase domain 1C</fullName>
    </submittedName>
</protein>
<evidence type="ECO:0000256" key="4">
    <source>
        <dbReference type="ARBA" id="ARBA00022824"/>
    </source>
</evidence>
<evidence type="ECO:0000313" key="12">
    <source>
        <dbReference type="Proteomes" id="UP000001811"/>
    </source>
</evidence>
<evidence type="ECO:0000256" key="9">
    <source>
        <dbReference type="SAM" id="MobiDB-lite"/>
    </source>
</evidence>
<dbReference type="EMBL" id="AAGW02050982">
    <property type="status" value="NOT_ANNOTATED_CDS"/>
    <property type="molecule type" value="Genomic_DNA"/>
</dbReference>
<evidence type="ECO:0000256" key="8">
    <source>
        <dbReference type="ARBA" id="ARBA00023157"/>
    </source>
</evidence>
<evidence type="ECO:0000256" key="7">
    <source>
        <dbReference type="ARBA" id="ARBA00023136"/>
    </source>
</evidence>
<dbReference type="HOGENOM" id="CLU_042490_1_0_1"/>
<reference evidence="11" key="3">
    <citation type="submission" date="2025-09" db="UniProtKB">
        <authorList>
            <consortium name="Ensembl"/>
        </authorList>
    </citation>
    <scope>IDENTIFICATION</scope>
    <source>
        <strain evidence="11">Thorbecke</strain>
    </source>
</reference>
<dbReference type="STRING" id="9986.ENSOCUP00000003462"/>
<dbReference type="Ensembl" id="ENSOCUT00000003995.4">
    <property type="protein sequence ID" value="ENSOCUP00000003462.3"/>
    <property type="gene ID" value="ENSOCUG00000003995.4"/>
</dbReference>
<dbReference type="InterPro" id="IPR022049">
    <property type="entry name" value="FAM69_kinase_dom"/>
</dbReference>
<accession>G1SKV3</accession>
<dbReference type="Bgee" id="ENSOCUG00000003995">
    <property type="expression patterns" value="Expressed in brain and 16 other cell types or tissues"/>
</dbReference>
<keyword evidence="12" id="KW-1185">Reference proteome</keyword>
<dbReference type="PANTHER" id="PTHR21093">
    <property type="entry name" value="DIVERGENT PROTEIN KINASE DOMAIN 1C-RELATED"/>
    <property type="match status" value="1"/>
</dbReference>
<dbReference type="GeneTree" id="ENSGT00390000006452"/>
<keyword evidence="7" id="KW-0472">Membrane</keyword>
<dbReference type="InParanoid" id="G1SKV3"/>
<reference evidence="11" key="2">
    <citation type="submission" date="2025-08" db="UniProtKB">
        <authorList>
            <consortium name="Ensembl"/>
        </authorList>
    </citation>
    <scope>IDENTIFICATION</scope>
    <source>
        <strain evidence="11">Thorbecke</strain>
    </source>
</reference>
<feature type="domain" description="FAM69 N-terminal" evidence="10">
    <location>
        <begin position="69"/>
        <end position="195"/>
    </location>
</feature>
<dbReference type="InterPro" id="IPR011009">
    <property type="entry name" value="Kinase-like_dom_sf"/>
</dbReference>
<evidence type="ECO:0000256" key="3">
    <source>
        <dbReference type="ARBA" id="ARBA00022692"/>
    </source>
</evidence>
<dbReference type="Pfam" id="PF14875">
    <property type="entry name" value="PIP49_N"/>
    <property type="match status" value="1"/>
</dbReference>
<evidence type="ECO:0000256" key="2">
    <source>
        <dbReference type="ARBA" id="ARBA00006338"/>
    </source>
</evidence>
<dbReference type="Pfam" id="PF12260">
    <property type="entry name" value="PIP49_C"/>
    <property type="match status" value="1"/>
</dbReference>
<evidence type="ECO:0000256" key="5">
    <source>
        <dbReference type="ARBA" id="ARBA00022968"/>
    </source>
</evidence>
<proteinExistence type="inferred from homology"/>
<keyword evidence="8" id="KW-1015">Disulfide bond</keyword>
<name>G1SKV3_RABIT</name>